<reference evidence="2" key="1">
    <citation type="journal article" date="2023" name="Mol. Phylogenet. Evol.">
        <title>Genome-scale phylogeny and comparative genomics of the fungal order Sordariales.</title>
        <authorList>
            <person name="Hensen N."/>
            <person name="Bonometti L."/>
            <person name="Westerberg I."/>
            <person name="Brannstrom I.O."/>
            <person name="Guillou S."/>
            <person name="Cros-Aarteil S."/>
            <person name="Calhoun S."/>
            <person name="Haridas S."/>
            <person name="Kuo A."/>
            <person name="Mondo S."/>
            <person name="Pangilinan J."/>
            <person name="Riley R."/>
            <person name="LaButti K."/>
            <person name="Andreopoulos B."/>
            <person name="Lipzen A."/>
            <person name="Chen C."/>
            <person name="Yan M."/>
            <person name="Daum C."/>
            <person name="Ng V."/>
            <person name="Clum A."/>
            <person name="Steindorff A."/>
            <person name="Ohm R.A."/>
            <person name="Martin F."/>
            <person name="Silar P."/>
            <person name="Natvig D.O."/>
            <person name="Lalanne C."/>
            <person name="Gautier V."/>
            <person name="Ament-Velasquez S.L."/>
            <person name="Kruys A."/>
            <person name="Hutchinson M.I."/>
            <person name="Powell A.J."/>
            <person name="Barry K."/>
            <person name="Miller A.N."/>
            <person name="Grigoriev I.V."/>
            <person name="Debuchy R."/>
            <person name="Gladieux P."/>
            <person name="Hiltunen Thoren M."/>
            <person name="Johannesson H."/>
        </authorList>
    </citation>
    <scope>NUCLEOTIDE SEQUENCE</scope>
    <source>
        <strain evidence="2">CBS 168.71</strain>
    </source>
</reference>
<feature type="region of interest" description="Disordered" evidence="1">
    <location>
        <begin position="116"/>
        <end position="145"/>
    </location>
</feature>
<keyword evidence="3" id="KW-1185">Reference proteome</keyword>
<dbReference type="GeneID" id="87835154"/>
<accession>A0AAE0HKM5</accession>
<gene>
    <name evidence="2" type="ORF">B0H64DRAFT_135886</name>
</gene>
<proteinExistence type="predicted"/>
<comment type="caution">
    <text evidence="2">The sequence shown here is derived from an EMBL/GenBank/DDBJ whole genome shotgun (WGS) entry which is preliminary data.</text>
</comment>
<dbReference type="EMBL" id="JAUEPN010000003">
    <property type="protein sequence ID" value="KAK3298004.1"/>
    <property type="molecule type" value="Genomic_DNA"/>
</dbReference>
<protein>
    <submittedName>
        <fullName evidence="2">Uncharacterized protein</fullName>
    </submittedName>
</protein>
<dbReference type="RefSeq" id="XP_062661518.1">
    <property type="nucleotide sequence ID" value="XM_062798206.1"/>
</dbReference>
<reference evidence="2" key="2">
    <citation type="submission" date="2023-06" db="EMBL/GenBank/DDBJ databases">
        <authorList>
            <consortium name="Lawrence Berkeley National Laboratory"/>
            <person name="Haridas S."/>
            <person name="Hensen N."/>
            <person name="Bonometti L."/>
            <person name="Westerberg I."/>
            <person name="Brannstrom I.O."/>
            <person name="Guillou S."/>
            <person name="Cros-Aarteil S."/>
            <person name="Calhoun S."/>
            <person name="Kuo A."/>
            <person name="Mondo S."/>
            <person name="Pangilinan J."/>
            <person name="Riley R."/>
            <person name="Labutti K."/>
            <person name="Andreopoulos B."/>
            <person name="Lipzen A."/>
            <person name="Chen C."/>
            <person name="Yanf M."/>
            <person name="Daum C."/>
            <person name="Ng V."/>
            <person name="Clum A."/>
            <person name="Steindorff A."/>
            <person name="Ohm R."/>
            <person name="Martin F."/>
            <person name="Silar P."/>
            <person name="Natvig D."/>
            <person name="Lalanne C."/>
            <person name="Gautier V."/>
            <person name="Ament-Velasquez S.L."/>
            <person name="Kruys A."/>
            <person name="Hutchinson M.I."/>
            <person name="Powell A.J."/>
            <person name="Barry K."/>
            <person name="Miller A.N."/>
            <person name="Grigoriev I.V."/>
            <person name="Debuchy R."/>
            <person name="Gladieux P."/>
            <person name="Thoren M.H."/>
            <person name="Johannesson H."/>
        </authorList>
    </citation>
    <scope>NUCLEOTIDE SEQUENCE</scope>
    <source>
        <strain evidence="2">CBS 168.71</strain>
    </source>
</reference>
<evidence type="ECO:0000313" key="3">
    <source>
        <dbReference type="Proteomes" id="UP001278766"/>
    </source>
</evidence>
<dbReference type="AlphaFoldDB" id="A0AAE0HKM5"/>
<sequence length="207" mass="22977">MHTNSPTPRPLSVILTTPTHSHVSEPDSKGYLASSCCTAVMARRGWNRQQSFLIDACSRWAKHVPETKGRTSPTGELFCRACPALAGRALPSSALGHPLLVFPFLEVPPSRIAKASPREGALSHSSIHHHSADPRQNGQRAWRAVPTRRNRCIRVERIKDQVSRSEPQDERTAKSRYDPIGTLRSRARHAHRGEQSFGWKLTGTAVN</sequence>
<dbReference type="Proteomes" id="UP001278766">
    <property type="component" value="Unassembled WGS sequence"/>
</dbReference>
<organism evidence="2 3">
    <name type="scientific">Chaetomium fimeti</name>
    <dbReference type="NCBI Taxonomy" id="1854472"/>
    <lineage>
        <taxon>Eukaryota</taxon>
        <taxon>Fungi</taxon>
        <taxon>Dikarya</taxon>
        <taxon>Ascomycota</taxon>
        <taxon>Pezizomycotina</taxon>
        <taxon>Sordariomycetes</taxon>
        <taxon>Sordariomycetidae</taxon>
        <taxon>Sordariales</taxon>
        <taxon>Chaetomiaceae</taxon>
        <taxon>Chaetomium</taxon>
    </lineage>
</organism>
<name>A0AAE0HKM5_9PEZI</name>
<evidence type="ECO:0000313" key="2">
    <source>
        <dbReference type="EMBL" id="KAK3298004.1"/>
    </source>
</evidence>
<evidence type="ECO:0000256" key="1">
    <source>
        <dbReference type="SAM" id="MobiDB-lite"/>
    </source>
</evidence>